<protein>
    <submittedName>
        <fullName evidence="3">2-haloacid dehalogenase</fullName>
    </submittedName>
</protein>
<dbReference type="NCBIfam" id="TIGR01428">
    <property type="entry name" value="HAD_type_II"/>
    <property type="match status" value="1"/>
</dbReference>
<dbReference type="NCBIfam" id="TIGR01493">
    <property type="entry name" value="HAD-SF-IA-v2"/>
    <property type="match status" value="1"/>
</dbReference>
<keyword evidence="4" id="KW-1185">Reference proteome</keyword>
<dbReference type="RefSeq" id="WP_010311650.1">
    <property type="nucleotide sequence ID" value="NZ_CP061007.1"/>
</dbReference>
<dbReference type="InterPro" id="IPR023214">
    <property type="entry name" value="HAD_sf"/>
</dbReference>
<keyword evidence="2" id="KW-0378">Hydrolase</keyword>
<dbReference type="Proteomes" id="UP000233786">
    <property type="component" value="Unassembled WGS sequence"/>
</dbReference>
<dbReference type="SFLD" id="SFLDS00003">
    <property type="entry name" value="Haloacid_Dehalogenase"/>
    <property type="match status" value="1"/>
</dbReference>
<proteinExistence type="inferred from homology"/>
<dbReference type="InterPro" id="IPR006328">
    <property type="entry name" value="2-HAD"/>
</dbReference>
<dbReference type="PANTHER" id="PTHR43316">
    <property type="entry name" value="HYDROLASE, HALOACID DELAHOGENASE-RELATED"/>
    <property type="match status" value="1"/>
</dbReference>
<evidence type="ECO:0000256" key="2">
    <source>
        <dbReference type="ARBA" id="ARBA00022801"/>
    </source>
</evidence>
<dbReference type="GO" id="GO:0019120">
    <property type="term" value="F:hydrolase activity, acting on acid halide bonds, in C-halide compounds"/>
    <property type="evidence" value="ECO:0007669"/>
    <property type="project" value="InterPro"/>
</dbReference>
<dbReference type="InterPro" id="IPR051540">
    <property type="entry name" value="S-2-haloacid_dehalogenase"/>
</dbReference>
<evidence type="ECO:0000256" key="1">
    <source>
        <dbReference type="ARBA" id="ARBA00008106"/>
    </source>
</evidence>
<evidence type="ECO:0000313" key="3">
    <source>
        <dbReference type="EMBL" id="PKW17762.1"/>
    </source>
</evidence>
<sequence length="232" mass="25251">MAIDVRKIRVLFFDVLGTVVDEAGSVADEFEQAVHDATGQSGHGKPLAATWLDECTRRLNSIVAGESWAPLEEINRLALATAVEQQGLTVDASALDRLALVTHRLRPWPDAASALRVLSERFTLVALSNATTAILADIGRRGALPWHCVLSSELVRAYKPDPVVYEMALDLLRVEPEQSMLVAAHPWDLRAAAQQGIRTAYVARAGEGTPEPTDVFDVEVDDLAHLARTLID</sequence>
<organism evidence="3 4">
    <name type="scientific">Saccharopolyspora spinosa</name>
    <dbReference type="NCBI Taxonomy" id="60894"/>
    <lineage>
        <taxon>Bacteria</taxon>
        <taxon>Bacillati</taxon>
        <taxon>Actinomycetota</taxon>
        <taxon>Actinomycetes</taxon>
        <taxon>Pseudonocardiales</taxon>
        <taxon>Pseudonocardiaceae</taxon>
        <taxon>Saccharopolyspora</taxon>
    </lineage>
</organism>
<dbReference type="Pfam" id="PF00702">
    <property type="entry name" value="Hydrolase"/>
    <property type="match status" value="1"/>
</dbReference>
<reference evidence="3" key="1">
    <citation type="submission" date="2017-12" db="EMBL/GenBank/DDBJ databases">
        <title>Sequencing the genomes of 1000 Actinobacteria strains.</title>
        <authorList>
            <person name="Klenk H.-P."/>
        </authorList>
    </citation>
    <scope>NUCLEOTIDE SEQUENCE [LARGE SCALE GENOMIC DNA]</scope>
    <source>
        <strain evidence="3">DSM 44228</strain>
    </source>
</reference>
<dbReference type="InterPro" id="IPR006439">
    <property type="entry name" value="HAD-SF_hydro_IA"/>
</dbReference>
<dbReference type="AlphaFoldDB" id="A0A2N3Y4A7"/>
<gene>
    <name evidence="3" type="ORF">A8926_5775</name>
</gene>
<dbReference type="STRING" id="994479.GCA_000194155_05607"/>
<name>A0A2N3Y4A7_SACSN</name>
<comment type="similarity">
    <text evidence="1">Belongs to the HAD-like hydrolase superfamily. S-2-haloalkanoic acid dehalogenase family.</text>
</comment>
<dbReference type="PRINTS" id="PR00413">
    <property type="entry name" value="HADHALOGNASE"/>
</dbReference>
<dbReference type="Gene3D" id="1.10.150.240">
    <property type="entry name" value="Putative phosphatase, domain 2"/>
    <property type="match status" value="1"/>
</dbReference>
<dbReference type="SUPFAM" id="SSF56784">
    <property type="entry name" value="HAD-like"/>
    <property type="match status" value="1"/>
</dbReference>
<dbReference type="InterPro" id="IPR036412">
    <property type="entry name" value="HAD-like_sf"/>
</dbReference>
<dbReference type="PANTHER" id="PTHR43316:SF3">
    <property type="entry name" value="HALOACID DEHALOGENASE, TYPE II (AFU_ORTHOLOGUE AFUA_2G07750)-RELATED"/>
    <property type="match status" value="1"/>
</dbReference>
<comment type="caution">
    <text evidence="3">The sequence shown here is derived from an EMBL/GenBank/DDBJ whole genome shotgun (WGS) entry which is preliminary data.</text>
</comment>
<dbReference type="SFLD" id="SFLDG01129">
    <property type="entry name" value="C1.5:_HAD__Beta-PGM__Phosphata"/>
    <property type="match status" value="1"/>
</dbReference>
<dbReference type="InterPro" id="IPR023198">
    <property type="entry name" value="PGP-like_dom2"/>
</dbReference>
<evidence type="ECO:0000313" key="4">
    <source>
        <dbReference type="Proteomes" id="UP000233786"/>
    </source>
</evidence>
<dbReference type="EMBL" id="PJNB01000001">
    <property type="protein sequence ID" value="PKW17762.1"/>
    <property type="molecule type" value="Genomic_DNA"/>
</dbReference>
<dbReference type="Gene3D" id="3.40.50.1000">
    <property type="entry name" value="HAD superfamily/HAD-like"/>
    <property type="match status" value="1"/>
</dbReference>
<accession>A0A2N3Y4A7</accession>